<comment type="similarity">
    <text evidence="1">Belongs to the 'phage' integrase family.</text>
</comment>
<dbReference type="Pfam" id="PF14657">
    <property type="entry name" value="Arm-DNA-bind_4"/>
    <property type="match status" value="1"/>
</dbReference>
<dbReference type="GO" id="GO:0015074">
    <property type="term" value="P:DNA integration"/>
    <property type="evidence" value="ECO:0007669"/>
    <property type="project" value="UniProtKB-KW"/>
</dbReference>
<dbReference type="InterPro" id="IPR010998">
    <property type="entry name" value="Integrase_recombinase_N"/>
</dbReference>
<dbReference type="STRING" id="119224.AKK44_01445"/>
<evidence type="ECO:0000259" key="8">
    <source>
        <dbReference type="PROSITE" id="PS51900"/>
    </source>
</evidence>
<evidence type="ECO:0000256" key="1">
    <source>
        <dbReference type="ARBA" id="ARBA00008857"/>
    </source>
</evidence>
<evidence type="ECO:0000256" key="5">
    <source>
        <dbReference type="PROSITE-ProRule" id="PRU01248"/>
    </source>
</evidence>
<dbReference type="Pfam" id="PF14659">
    <property type="entry name" value="Phage_int_SAM_3"/>
    <property type="match status" value="1"/>
</dbReference>
<evidence type="ECO:0000256" key="2">
    <source>
        <dbReference type="ARBA" id="ARBA00022908"/>
    </source>
</evidence>
<dbReference type="Proteomes" id="UP000049578">
    <property type="component" value="Unassembled WGS sequence"/>
</dbReference>
<evidence type="ECO:0000256" key="4">
    <source>
        <dbReference type="ARBA" id="ARBA00023172"/>
    </source>
</evidence>
<keyword evidence="2" id="KW-0229">DNA integration</keyword>
<dbReference type="RefSeq" id="WP_054278193.1">
    <property type="nucleotide sequence ID" value="NZ_LHQM01000005.1"/>
</dbReference>
<gene>
    <name evidence="9" type="ORF">AKK44_01445</name>
</gene>
<comment type="caution">
    <text evidence="9">The sequence shown here is derived from an EMBL/GenBank/DDBJ whole genome shotgun (WGS) entry which is preliminary data.</text>
</comment>
<sequence>MAKFRKRGSKWSYRIYYTDTQGEKREKTKGGFKTKALATAAAIKAEAELNKDINIDDMSLYDFCKDWAEIYKRPHVVDKTWETYTKNLKHIKKYFGNIKLTKVTHTFYQMKINEFASKYAQETLEKFHYQIKGAVNVAVRDGLIKTNFAEGAIVKSQKEARAKEFDFLEEDEYLNLIKVTYEKYQYVSYFTLYIIAVTGLRFAEATGITWGDIDFEKGFIDINKSFDYSKTQQFKETKNEQSKRQIPIDRQTIKLLKEFKENYYKENRLNRVLYGASNSLCNRLVKKIVGRPVRNHSLRHTYASFLILKGVDLISISQLLGHENLNITLKVYAHQLDKLKEKNNQAIKNIFGNLTDF</sequence>
<keyword evidence="10" id="KW-1185">Reference proteome</keyword>
<dbReference type="PANTHER" id="PTHR30349">
    <property type="entry name" value="PHAGE INTEGRASE-RELATED"/>
    <property type="match status" value="1"/>
</dbReference>
<evidence type="ECO:0000256" key="6">
    <source>
        <dbReference type="SAM" id="Coils"/>
    </source>
</evidence>
<dbReference type="GO" id="GO:0006310">
    <property type="term" value="P:DNA recombination"/>
    <property type="evidence" value="ECO:0007669"/>
    <property type="project" value="UniProtKB-KW"/>
</dbReference>
<dbReference type="PROSITE" id="PS51900">
    <property type="entry name" value="CB"/>
    <property type="match status" value="1"/>
</dbReference>
<reference evidence="9 10" key="1">
    <citation type="submission" date="2015-08" db="EMBL/GenBank/DDBJ databases">
        <title>Genome sequence of Streptococcus phocae subsp. phocae ATCC 51973T isolated from liver specimen obtained from seal.</title>
        <authorList>
            <person name="Avendano-Herrera R."/>
        </authorList>
    </citation>
    <scope>NUCLEOTIDE SEQUENCE [LARGE SCALE GENOMIC DNA]</scope>
    <source>
        <strain evidence="9 10">ATCC 51973</strain>
    </source>
</reference>
<evidence type="ECO:0000313" key="10">
    <source>
        <dbReference type="Proteomes" id="UP000049578"/>
    </source>
</evidence>
<feature type="domain" description="Tyr recombinase" evidence="7">
    <location>
        <begin position="163"/>
        <end position="346"/>
    </location>
</feature>
<evidence type="ECO:0000259" key="7">
    <source>
        <dbReference type="PROSITE" id="PS51898"/>
    </source>
</evidence>
<evidence type="ECO:0000313" key="9">
    <source>
        <dbReference type="EMBL" id="KPJ23071.1"/>
    </source>
</evidence>
<dbReference type="InterPro" id="IPR011010">
    <property type="entry name" value="DNA_brk_join_enz"/>
</dbReference>
<keyword evidence="3 5" id="KW-0238">DNA-binding</keyword>
<dbReference type="InterPro" id="IPR013762">
    <property type="entry name" value="Integrase-like_cat_sf"/>
</dbReference>
<dbReference type="CDD" id="cd01189">
    <property type="entry name" value="INT_ICEBs1_C_like"/>
    <property type="match status" value="1"/>
</dbReference>
<keyword evidence="6" id="KW-0175">Coiled coil</keyword>
<dbReference type="Gene3D" id="1.10.150.130">
    <property type="match status" value="1"/>
</dbReference>
<evidence type="ECO:0000256" key="3">
    <source>
        <dbReference type="ARBA" id="ARBA00023125"/>
    </source>
</evidence>
<dbReference type="EMBL" id="LHQM01000005">
    <property type="protein sequence ID" value="KPJ23071.1"/>
    <property type="molecule type" value="Genomic_DNA"/>
</dbReference>
<feature type="coiled-coil region" evidence="6">
    <location>
        <begin position="322"/>
        <end position="349"/>
    </location>
</feature>
<dbReference type="InterPro" id="IPR004107">
    <property type="entry name" value="Integrase_SAM-like_N"/>
</dbReference>
<dbReference type="AlphaFoldDB" id="A0A0P6S376"/>
<name>A0A0P6S376_9STRE</name>
<dbReference type="GO" id="GO:0003677">
    <property type="term" value="F:DNA binding"/>
    <property type="evidence" value="ECO:0007669"/>
    <property type="project" value="UniProtKB-UniRule"/>
</dbReference>
<dbReference type="InterPro" id="IPR044068">
    <property type="entry name" value="CB"/>
</dbReference>
<keyword evidence="4" id="KW-0233">DNA recombination</keyword>
<dbReference type="InterPro" id="IPR050090">
    <property type="entry name" value="Tyrosine_recombinase_XerCD"/>
</dbReference>
<dbReference type="PATRIC" id="fig|119224.3.peg.1417"/>
<organism evidence="9 10">
    <name type="scientific">Streptococcus phocae</name>
    <dbReference type="NCBI Taxonomy" id="119224"/>
    <lineage>
        <taxon>Bacteria</taxon>
        <taxon>Bacillati</taxon>
        <taxon>Bacillota</taxon>
        <taxon>Bacilli</taxon>
        <taxon>Lactobacillales</taxon>
        <taxon>Streptococcaceae</taxon>
        <taxon>Streptococcus</taxon>
    </lineage>
</organism>
<dbReference type="InterPro" id="IPR028259">
    <property type="entry name" value="AP2-like_int_N"/>
</dbReference>
<accession>A0A0P6S376</accession>
<dbReference type="PROSITE" id="PS51898">
    <property type="entry name" value="TYR_RECOMBINASE"/>
    <property type="match status" value="1"/>
</dbReference>
<protein>
    <submittedName>
        <fullName evidence="9">Recombinase</fullName>
    </submittedName>
</protein>
<dbReference type="Gene3D" id="1.10.443.10">
    <property type="entry name" value="Intergrase catalytic core"/>
    <property type="match status" value="1"/>
</dbReference>
<dbReference type="SUPFAM" id="SSF56349">
    <property type="entry name" value="DNA breaking-rejoining enzymes"/>
    <property type="match status" value="1"/>
</dbReference>
<proteinExistence type="inferred from homology"/>
<feature type="domain" description="Core-binding (CB)" evidence="8">
    <location>
        <begin position="58"/>
        <end position="139"/>
    </location>
</feature>
<dbReference type="PANTHER" id="PTHR30349:SF64">
    <property type="entry name" value="PROPHAGE INTEGRASE INTD-RELATED"/>
    <property type="match status" value="1"/>
</dbReference>
<dbReference type="Pfam" id="PF00589">
    <property type="entry name" value="Phage_integrase"/>
    <property type="match status" value="1"/>
</dbReference>
<dbReference type="InterPro" id="IPR002104">
    <property type="entry name" value="Integrase_catalytic"/>
</dbReference>